<evidence type="ECO:0000313" key="2">
    <source>
        <dbReference type="Proteomes" id="UP000702544"/>
    </source>
</evidence>
<proteinExistence type="predicted"/>
<gene>
    <name evidence="1" type="ORF">GWO12_05595</name>
</gene>
<dbReference type="AlphaFoldDB" id="A0AAE4Z697"/>
<comment type="caution">
    <text evidence="1">The sequence shown here is derived from an EMBL/GenBank/DDBJ whole genome shotgun (WGS) entry which is preliminary data.</text>
</comment>
<reference evidence="1 2" key="1">
    <citation type="submission" date="2020-01" db="EMBL/GenBank/DDBJ databases">
        <title>Genomes assembled from Gulf of Kutch pelagic sediment metagenomes.</title>
        <authorList>
            <person name="Chandrashekar M."/>
            <person name="Mahajan M.S."/>
            <person name="Dave K.J."/>
            <person name="Vatsa P."/>
            <person name="Nathani N.M."/>
        </authorList>
    </citation>
    <scope>NUCLEOTIDE SEQUENCE [LARGE SCALE GENOMIC DNA]</scope>
    <source>
        <strain evidence="1">KS3-K002</strain>
    </source>
</reference>
<protein>
    <submittedName>
        <fullName evidence="1">Uncharacterized protein</fullName>
    </submittedName>
</protein>
<dbReference type="EMBL" id="JAACAK010000046">
    <property type="protein sequence ID" value="NIR74570.1"/>
    <property type="molecule type" value="Genomic_DNA"/>
</dbReference>
<accession>A0AAE4Z697</accession>
<name>A0AAE4Z697_9BACT</name>
<dbReference type="Proteomes" id="UP000702544">
    <property type="component" value="Unassembled WGS sequence"/>
</dbReference>
<evidence type="ECO:0000313" key="1">
    <source>
        <dbReference type="EMBL" id="NIR74570.1"/>
    </source>
</evidence>
<sequence length="87" mass="10432">MSEIRRYLAEIGRRGGRKSRRTLDPATARDMVRVREARRAFRRYRARCFWFSRPDLEIGLADVPWVAEQLMKHGDREAWRIGARLCR</sequence>
<organism evidence="1 2">
    <name type="scientific">Candidatus Kutchimonas denitrificans</name>
    <dbReference type="NCBI Taxonomy" id="3056748"/>
    <lineage>
        <taxon>Bacteria</taxon>
        <taxon>Pseudomonadati</taxon>
        <taxon>Gemmatimonadota</taxon>
        <taxon>Gemmatimonadia</taxon>
        <taxon>Candidatus Palauibacterales</taxon>
        <taxon>Candidatus Palauibacteraceae</taxon>
        <taxon>Candidatus Kutchimonas</taxon>
    </lineage>
</organism>